<dbReference type="SUPFAM" id="SSF55931">
    <property type="entry name" value="Glutamine synthetase/guanido kinase"/>
    <property type="match status" value="1"/>
</dbReference>
<name>A0A6J4QQ29_9ACTN</name>
<sequence length="375" mass="41939">MSGRTQDYTLGVEEEYQILGTESRELLAQGGHAVQQRAQRATMGEEVVPELLTSQVEAVSPICRTLEEVRAELLRLRQEVSKAAAKEGARIAAASTHPFSDWRDQRITPKDRYKGILENYQRLAREQAAFGFHVHVGLADREAAIQVVNRLRLWLAPMLALSANSPFWLGEDSGYASFRTQVWGRMPVSGPPGTFESLDEHDALVEALVASGAVADSTKIYWDARLPEDLDTIEIRVMDMCATVDEAVMMAGLARALVSTCHEQAEREEPYPRPRLELLRATHWLASRHGLDAKLFDVQNERAIPAWEVIEKLLNFTRPALEESGDWEEVSARVRDTLAHGNGATRQRRAYEKAGRLQDVVDMLIEETAQGTDPA</sequence>
<dbReference type="AlphaFoldDB" id="A0A6J4QQ29"/>
<dbReference type="InterPro" id="IPR014746">
    <property type="entry name" value="Gln_synth/guanido_kin_cat_dom"/>
</dbReference>
<gene>
    <name evidence="6" type="ORF">AVDCRST_MAG28-867</name>
</gene>
<dbReference type="NCBIfam" id="TIGR02050">
    <property type="entry name" value="gshA_cyan_rel"/>
    <property type="match status" value="1"/>
</dbReference>
<evidence type="ECO:0000256" key="1">
    <source>
        <dbReference type="ARBA" id="ARBA00022598"/>
    </source>
</evidence>
<evidence type="ECO:0000313" key="6">
    <source>
        <dbReference type="EMBL" id="CAA9446155.1"/>
    </source>
</evidence>
<dbReference type="InterPro" id="IPR050141">
    <property type="entry name" value="GCL_type2/YbdK_subfam"/>
</dbReference>
<keyword evidence="1 5" id="KW-0436">Ligase</keyword>
<comment type="function">
    <text evidence="5">ATP-dependent carboxylate-amine ligase which exhibits weak glutamate--cysteine ligase activity.</text>
</comment>
<protein>
    <recommendedName>
        <fullName evidence="5">Putative glutamate--cysteine ligase 2</fullName>
        <ecNumber evidence="5">6.3.2.2</ecNumber>
    </recommendedName>
    <alternativeName>
        <fullName evidence="5">Gamma-glutamylcysteine synthetase 2</fullName>
        <shortName evidence="5">GCS 2</shortName>
        <shortName evidence="5">Gamma-GCS 2</shortName>
    </alternativeName>
</protein>
<dbReference type="PANTHER" id="PTHR36510:SF1">
    <property type="entry name" value="GLUTAMATE--CYSTEINE LIGASE 2-RELATED"/>
    <property type="match status" value="1"/>
</dbReference>
<dbReference type="InterPro" id="IPR011793">
    <property type="entry name" value="YbdK"/>
</dbReference>
<dbReference type="GO" id="GO:0005524">
    <property type="term" value="F:ATP binding"/>
    <property type="evidence" value="ECO:0007669"/>
    <property type="project" value="UniProtKB-KW"/>
</dbReference>
<comment type="similarity">
    <text evidence="5">Belongs to the glutamate--cysteine ligase type 2 family. YbdK subfamily.</text>
</comment>
<organism evidence="6">
    <name type="scientific">uncultured Rubrobacteraceae bacterium</name>
    <dbReference type="NCBI Taxonomy" id="349277"/>
    <lineage>
        <taxon>Bacteria</taxon>
        <taxon>Bacillati</taxon>
        <taxon>Actinomycetota</taxon>
        <taxon>Rubrobacteria</taxon>
        <taxon>Rubrobacterales</taxon>
        <taxon>Rubrobacteraceae</taxon>
        <taxon>environmental samples</taxon>
    </lineage>
</organism>
<keyword evidence="3 5" id="KW-0067">ATP-binding</keyword>
<evidence type="ECO:0000256" key="2">
    <source>
        <dbReference type="ARBA" id="ARBA00022741"/>
    </source>
</evidence>
<dbReference type="EC" id="6.3.2.2" evidence="5"/>
<dbReference type="GO" id="GO:0042398">
    <property type="term" value="P:modified amino acid biosynthetic process"/>
    <property type="evidence" value="ECO:0007669"/>
    <property type="project" value="InterPro"/>
</dbReference>
<accession>A0A6J4QQ29</accession>
<comment type="catalytic activity">
    <reaction evidence="4 5">
        <text>L-cysteine + L-glutamate + ATP = gamma-L-glutamyl-L-cysteine + ADP + phosphate + H(+)</text>
        <dbReference type="Rhea" id="RHEA:13285"/>
        <dbReference type="ChEBI" id="CHEBI:15378"/>
        <dbReference type="ChEBI" id="CHEBI:29985"/>
        <dbReference type="ChEBI" id="CHEBI:30616"/>
        <dbReference type="ChEBI" id="CHEBI:35235"/>
        <dbReference type="ChEBI" id="CHEBI:43474"/>
        <dbReference type="ChEBI" id="CHEBI:58173"/>
        <dbReference type="ChEBI" id="CHEBI:456216"/>
        <dbReference type="EC" id="6.3.2.2"/>
    </reaction>
</comment>
<dbReference type="Gene3D" id="3.30.590.20">
    <property type="match status" value="1"/>
</dbReference>
<dbReference type="EMBL" id="CADCVE010000020">
    <property type="protein sequence ID" value="CAA9446155.1"/>
    <property type="molecule type" value="Genomic_DNA"/>
</dbReference>
<dbReference type="InterPro" id="IPR006336">
    <property type="entry name" value="GCS2"/>
</dbReference>
<dbReference type="HAMAP" id="MF_01609">
    <property type="entry name" value="Glu_cys_ligase_2"/>
    <property type="match status" value="1"/>
</dbReference>
<keyword evidence="2 5" id="KW-0547">Nucleotide-binding</keyword>
<evidence type="ECO:0000256" key="3">
    <source>
        <dbReference type="ARBA" id="ARBA00022840"/>
    </source>
</evidence>
<dbReference type="PANTHER" id="PTHR36510">
    <property type="entry name" value="GLUTAMATE--CYSTEINE LIGASE 2-RELATED"/>
    <property type="match status" value="1"/>
</dbReference>
<reference evidence="6" key="1">
    <citation type="submission" date="2020-02" db="EMBL/GenBank/DDBJ databases">
        <authorList>
            <person name="Meier V. D."/>
        </authorList>
    </citation>
    <scope>NUCLEOTIDE SEQUENCE</scope>
    <source>
        <strain evidence="6">AVDCRST_MAG28</strain>
    </source>
</reference>
<dbReference type="NCBIfam" id="NF010041">
    <property type="entry name" value="PRK13517.1-1"/>
    <property type="match status" value="1"/>
</dbReference>
<dbReference type="GO" id="GO:0004357">
    <property type="term" value="F:glutamate-cysteine ligase activity"/>
    <property type="evidence" value="ECO:0007669"/>
    <property type="project" value="UniProtKB-EC"/>
</dbReference>
<evidence type="ECO:0000256" key="4">
    <source>
        <dbReference type="ARBA" id="ARBA00048819"/>
    </source>
</evidence>
<evidence type="ECO:0000256" key="5">
    <source>
        <dbReference type="HAMAP-Rule" id="MF_01609"/>
    </source>
</evidence>
<proteinExistence type="inferred from homology"/>
<dbReference type="Pfam" id="PF04107">
    <property type="entry name" value="GCS2"/>
    <property type="match status" value="1"/>
</dbReference>